<dbReference type="EMBL" id="JBBWWQ010000018">
    <property type="protein sequence ID" value="KAK8921740.1"/>
    <property type="molecule type" value="Genomic_DNA"/>
</dbReference>
<keyword evidence="2" id="KW-1185">Reference proteome</keyword>
<name>A0AAP0B0I7_9ASPA</name>
<comment type="caution">
    <text evidence="1">The sequence shown here is derived from an EMBL/GenBank/DDBJ whole genome shotgun (WGS) entry which is preliminary data.</text>
</comment>
<accession>A0AAP0B0I7</accession>
<gene>
    <name evidence="1" type="ORF">KSP39_PZI020148</name>
</gene>
<proteinExistence type="predicted"/>
<dbReference type="AlphaFoldDB" id="A0AAP0B0I7"/>
<sequence>MSLFTFKVHHDQATSRWRLSSSMTSWGELPNYSLRSNALMRAPDDDFSWPIYAGDFIEVGELLCFSPRGEFHIAATLCKIMQKSSWSRVADDDIPTSTVLIHFATTTAPVVASLKCPEALSEGCSLNAFIQKFGVSLEALSVEDSLNAYSQDDCQVKKR</sequence>
<evidence type="ECO:0000313" key="2">
    <source>
        <dbReference type="Proteomes" id="UP001418222"/>
    </source>
</evidence>
<protein>
    <submittedName>
        <fullName evidence="1">Uncharacterized protein</fullName>
    </submittedName>
</protein>
<reference evidence="1 2" key="1">
    <citation type="journal article" date="2022" name="Nat. Plants">
        <title>Genomes of leafy and leafless Platanthera orchids illuminate the evolution of mycoheterotrophy.</title>
        <authorList>
            <person name="Li M.H."/>
            <person name="Liu K.W."/>
            <person name="Li Z."/>
            <person name="Lu H.C."/>
            <person name="Ye Q.L."/>
            <person name="Zhang D."/>
            <person name="Wang J.Y."/>
            <person name="Li Y.F."/>
            <person name="Zhong Z.M."/>
            <person name="Liu X."/>
            <person name="Yu X."/>
            <person name="Liu D.K."/>
            <person name="Tu X.D."/>
            <person name="Liu B."/>
            <person name="Hao Y."/>
            <person name="Liao X.Y."/>
            <person name="Jiang Y.T."/>
            <person name="Sun W.H."/>
            <person name="Chen J."/>
            <person name="Chen Y.Q."/>
            <person name="Ai Y."/>
            <person name="Zhai J.W."/>
            <person name="Wu S.S."/>
            <person name="Zhou Z."/>
            <person name="Hsiao Y.Y."/>
            <person name="Wu W.L."/>
            <person name="Chen Y.Y."/>
            <person name="Lin Y.F."/>
            <person name="Hsu J.L."/>
            <person name="Li C.Y."/>
            <person name="Wang Z.W."/>
            <person name="Zhao X."/>
            <person name="Zhong W.Y."/>
            <person name="Ma X.K."/>
            <person name="Ma L."/>
            <person name="Huang J."/>
            <person name="Chen G.Z."/>
            <person name="Huang M.Z."/>
            <person name="Huang L."/>
            <person name="Peng D.H."/>
            <person name="Luo Y.B."/>
            <person name="Zou S.Q."/>
            <person name="Chen S.P."/>
            <person name="Lan S."/>
            <person name="Tsai W.C."/>
            <person name="Van de Peer Y."/>
            <person name="Liu Z.J."/>
        </authorList>
    </citation>
    <scope>NUCLEOTIDE SEQUENCE [LARGE SCALE GENOMIC DNA]</scope>
    <source>
        <strain evidence="1">Lor287</strain>
    </source>
</reference>
<dbReference type="Proteomes" id="UP001418222">
    <property type="component" value="Unassembled WGS sequence"/>
</dbReference>
<evidence type="ECO:0000313" key="1">
    <source>
        <dbReference type="EMBL" id="KAK8921740.1"/>
    </source>
</evidence>
<organism evidence="1 2">
    <name type="scientific">Platanthera zijinensis</name>
    <dbReference type="NCBI Taxonomy" id="2320716"/>
    <lineage>
        <taxon>Eukaryota</taxon>
        <taxon>Viridiplantae</taxon>
        <taxon>Streptophyta</taxon>
        <taxon>Embryophyta</taxon>
        <taxon>Tracheophyta</taxon>
        <taxon>Spermatophyta</taxon>
        <taxon>Magnoliopsida</taxon>
        <taxon>Liliopsida</taxon>
        <taxon>Asparagales</taxon>
        <taxon>Orchidaceae</taxon>
        <taxon>Orchidoideae</taxon>
        <taxon>Orchideae</taxon>
        <taxon>Orchidinae</taxon>
        <taxon>Platanthera</taxon>
    </lineage>
</organism>